<proteinExistence type="predicted"/>
<accession>A0AAV7DEC4</accession>
<keyword evidence="3" id="KW-1185">Reference proteome</keyword>
<reference evidence="2" key="1">
    <citation type="thesis" date="2020" institute="ProQuest LLC" country="789 East Eisenhower Parkway, Ann Arbor, MI, USA">
        <title>Comparative Genomics and Chromosome Evolution.</title>
        <authorList>
            <person name="Mudd A.B."/>
        </authorList>
    </citation>
    <scope>NUCLEOTIDE SEQUENCE</scope>
    <source>
        <strain evidence="2">237g6f4</strain>
        <tissue evidence="2">Blood</tissue>
    </source>
</reference>
<protein>
    <submittedName>
        <fullName evidence="2">Uncharacterized protein</fullName>
    </submittedName>
</protein>
<comment type="caution">
    <text evidence="2">The sequence shown here is derived from an EMBL/GenBank/DDBJ whole genome shotgun (WGS) entry which is preliminary data.</text>
</comment>
<dbReference type="Proteomes" id="UP000824782">
    <property type="component" value="Unassembled WGS sequence"/>
</dbReference>
<feature type="signal peptide" evidence="1">
    <location>
        <begin position="1"/>
        <end position="31"/>
    </location>
</feature>
<sequence>MSCEKPHALPCTQPLILPCLWLACCVWQLTCFPLHNPAPLLIRASDQKEIWSGVTEEPGEESCAEEGMLASLHLSMWSC</sequence>
<feature type="chain" id="PRO_5043731276" evidence="1">
    <location>
        <begin position="32"/>
        <end position="79"/>
    </location>
</feature>
<dbReference type="AlphaFoldDB" id="A0AAV7DEC4"/>
<organism evidence="2 3">
    <name type="scientific">Engystomops pustulosus</name>
    <name type="common">Tungara frog</name>
    <name type="synonym">Physalaemus pustulosus</name>
    <dbReference type="NCBI Taxonomy" id="76066"/>
    <lineage>
        <taxon>Eukaryota</taxon>
        <taxon>Metazoa</taxon>
        <taxon>Chordata</taxon>
        <taxon>Craniata</taxon>
        <taxon>Vertebrata</taxon>
        <taxon>Euteleostomi</taxon>
        <taxon>Amphibia</taxon>
        <taxon>Batrachia</taxon>
        <taxon>Anura</taxon>
        <taxon>Neobatrachia</taxon>
        <taxon>Hyloidea</taxon>
        <taxon>Leptodactylidae</taxon>
        <taxon>Leiuperinae</taxon>
        <taxon>Engystomops</taxon>
    </lineage>
</organism>
<keyword evidence="1" id="KW-0732">Signal</keyword>
<dbReference type="PROSITE" id="PS51257">
    <property type="entry name" value="PROKAR_LIPOPROTEIN"/>
    <property type="match status" value="1"/>
</dbReference>
<evidence type="ECO:0000313" key="3">
    <source>
        <dbReference type="Proteomes" id="UP000824782"/>
    </source>
</evidence>
<gene>
    <name evidence="2" type="ORF">GDO81_001629</name>
</gene>
<evidence type="ECO:0000256" key="1">
    <source>
        <dbReference type="SAM" id="SignalP"/>
    </source>
</evidence>
<name>A0AAV7DEC4_ENGPU</name>
<evidence type="ECO:0000313" key="2">
    <source>
        <dbReference type="EMBL" id="KAG8595780.1"/>
    </source>
</evidence>
<dbReference type="EMBL" id="WNYA01000001">
    <property type="protein sequence ID" value="KAG8595780.1"/>
    <property type="molecule type" value="Genomic_DNA"/>
</dbReference>